<dbReference type="InterPro" id="IPR039028">
    <property type="entry name" value="BCKD/PDK"/>
</dbReference>
<name>A0A168DRM6_9EURO</name>
<keyword evidence="7" id="KW-0670">Pyruvate</keyword>
<dbReference type="PANTHER" id="PTHR11947">
    <property type="entry name" value="PYRUVATE DEHYDROGENASE KINASE"/>
    <property type="match status" value="1"/>
</dbReference>
<dbReference type="GO" id="GO:0010906">
    <property type="term" value="P:regulation of glucose metabolic process"/>
    <property type="evidence" value="ECO:0007669"/>
    <property type="project" value="TreeGrafter"/>
</dbReference>
<evidence type="ECO:0000256" key="4">
    <source>
        <dbReference type="ARBA" id="ARBA00022840"/>
    </source>
</evidence>
<keyword evidence="8" id="KW-1185">Reference proteome</keyword>
<proteinExistence type="inferred from homology"/>
<evidence type="ECO:0000259" key="6">
    <source>
        <dbReference type="Pfam" id="PF10436"/>
    </source>
</evidence>
<dbReference type="Gene3D" id="1.20.140.20">
    <property type="entry name" value="Alpha-ketoacid/pyruvate dehydrogenase kinase, N-terminal domain"/>
    <property type="match status" value="1"/>
</dbReference>
<dbReference type="PANTHER" id="PTHR11947:SF25">
    <property type="entry name" value="[PYRUVATE DEHYDROGENASE (ACETYL-TRANSFERRING)] KINASE 2, MITOCHONDRIAL"/>
    <property type="match status" value="1"/>
</dbReference>
<accession>A0A168DRM6</accession>
<protein>
    <recommendedName>
        <fullName evidence="5">Protein-serine/threonine kinase</fullName>
        <ecNumber evidence="5">2.7.11.-</ecNumber>
    </recommendedName>
</protein>
<dbReference type="VEuPathDB" id="FungiDB:AAP_00294"/>
<dbReference type="InterPro" id="IPR036784">
    <property type="entry name" value="AK/P_DHK_N_sf"/>
</dbReference>
<dbReference type="AlphaFoldDB" id="A0A168DRM6"/>
<organism evidence="7 8">
    <name type="scientific">Ascosphaera apis ARSEF 7405</name>
    <dbReference type="NCBI Taxonomy" id="392613"/>
    <lineage>
        <taxon>Eukaryota</taxon>
        <taxon>Fungi</taxon>
        <taxon>Dikarya</taxon>
        <taxon>Ascomycota</taxon>
        <taxon>Pezizomycotina</taxon>
        <taxon>Eurotiomycetes</taxon>
        <taxon>Eurotiomycetidae</taxon>
        <taxon>Onygenales</taxon>
        <taxon>Ascosphaeraceae</taxon>
        <taxon>Ascosphaera</taxon>
    </lineage>
</organism>
<feature type="domain" description="Branched-chain alpha-ketoacid dehydrogenase kinase/Pyruvate dehydrogenase kinase N-terminal" evidence="6">
    <location>
        <begin position="55"/>
        <end position="163"/>
    </location>
</feature>
<dbReference type="GO" id="GO:0004740">
    <property type="term" value="F:pyruvate dehydrogenase (acetyl-transferring) kinase activity"/>
    <property type="evidence" value="ECO:0007669"/>
    <property type="project" value="TreeGrafter"/>
</dbReference>
<dbReference type="InterPro" id="IPR018955">
    <property type="entry name" value="BCDHK/PDK_N"/>
</dbReference>
<reference evidence="7 8" key="1">
    <citation type="journal article" date="2016" name="Genome Biol. Evol.">
        <title>Divergent and convergent evolution of fungal pathogenicity.</title>
        <authorList>
            <person name="Shang Y."/>
            <person name="Xiao G."/>
            <person name="Zheng P."/>
            <person name="Cen K."/>
            <person name="Zhan S."/>
            <person name="Wang C."/>
        </authorList>
    </citation>
    <scope>NUCLEOTIDE SEQUENCE [LARGE SCALE GENOMIC DNA]</scope>
    <source>
        <strain evidence="7 8">ARSEF 7405</strain>
    </source>
</reference>
<dbReference type="OrthoDB" id="407390at2759"/>
<dbReference type="GO" id="GO:0005524">
    <property type="term" value="F:ATP binding"/>
    <property type="evidence" value="ECO:0007669"/>
    <property type="project" value="UniProtKB-UniRule"/>
</dbReference>
<dbReference type="Pfam" id="PF10436">
    <property type="entry name" value="BCDHK_Adom3"/>
    <property type="match status" value="1"/>
</dbReference>
<keyword evidence="1 5" id="KW-0808">Transferase</keyword>
<sequence>MLRQSLAHRGGVAIRPSHLITRSISLQSQSVYPFKVPPWRPGSILDDWAERDVRPVSLRQLLFFGRALTEARLLSAANYVRTELPTRIAHRLREMQKLPYVVVTNPRLSHVYELYYTAFERLRKVPEIKTLDDNDHYCEVLKKTLREHLTAIPSLMMGVLESHYRPSLLGPRIFDLEWAFL</sequence>
<comment type="similarity">
    <text evidence="5">Belongs to the PDK/BCKDK protein kinase family.</text>
</comment>
<keyword evidence="2 5" id="KW-0547">Nucleotide-binding</keyword>
<keyword evidence="5" id="KW-0496">Mitochondrion</keyword>
<gene>
    <name evidence="7" type="ORF">AAP_00294</name>
</gene>
<dbReference type="EC" id="2.7.11.-" evidence="5"/>
<evidence type="ECO:0000256" key="3">
    <source>
        <dbReference type="ARBA" id="ARBA00022777"/>
    </source>
</evidence>
<comment type="subcellular location">
    <subcellularLocation>
        <location evidence="5">Mitochondrion matrix</location>
    </subcellularLocation>
</comment>
<comment type="caution">
    <text evidence="7">The sequence shown here is derived from an EMBL/GenBank/DDBJ whole genome shotgun (WGS) entry which is preliminary data.</text>
</comment>
<keyword evidence="3 5" id="KW-0418">Kinase</keyword>
<dbReference type="EMBL" id="AZGZ01000001">
    <property type="protein sequence ID" value="KZZ98033.1"/>
    <property type="molecule type" value="Genomic_DNA"/>
</dbReference>
<dbReference type="Proteomes" id="UP000242877">
    <property type="component" value="Unassembled WGS sequence"/>
</dbReference>
<evidence type="ECO:0000313" key="7">
    <source>
        <dbReference type="EMBL" id="KZZ98033.1"/>
    </source>
</evidence>
<evidence type="ECO:0000256" key="1">
    <source>
        <dbReference type="ARBA" id="ARBA00022679"/>
    </source>
</evidence>
<keyword evidence="4 5" id="KW-0067">ATP-binding</keyword>
<dbReference type="GO" id="GO:0005759">
    <property type="term" value="C:mitochondrial matrix"/>
    <property type="evidence" value="ECO:0007669"/>
    <property type="project" value="UniProtKB-SubCell"/>
</dbReference>
<evidence type="ECO:0000313" key="8">
    <source>
        <dbReference type="Proteomes" id="UP000242877"/>
    </source>
</evidence>
<dbReference type="SUPFAM" id="SSF69012">
    <property type="entry name" value="alpha-ketoacid dehydrogenase kinase, N-terminal domain"/>
    <property type="match status" value="1"/>
</dbReference>
<evidence type="ECO:0000256" key="5">
    <source>
        <dbReference type="RuleBase" id="RU366032"/>
    </source>
</evidence>
<evidence type="ECO:0000256" key="2">
    <source>
        <dbReference type="ARBA" id="ARBA00022741"/>
    </source>
</evidence>